<dbReference type="CDD" id="cd00077">
    <property type="entry name" value="HDc"/>
    <property type="match status" value="1"/>
</dbReference>
<evidence type="ECO:0000313" key="2">
    <source>
        <dbReference type="EMBL" id="NOU97978.1"/>
    </source>
</evidence>
<dbReference type="InterPro" id="IPR037522">
    <property type="entry name" value="HD_GYP_dom"/>
</dbReference>
<dbReference type="Gene3D" id="3.30.450.40">
    <property type="match status" value="1"/>
</dbReference>
<dbReference type="AlphaFoldDB" id="A0A972GX92"/>
<dbReference type="InterPro" id="IPR003607">
    <property type="entry name" value="HD/PDEase_dom"/>
</dbReference>
<name>A0A972GX92_9BACL</name>
<accession>A0A972GX92</accession>
<organism evidence="2 3">
    <name type="scientific">Paenibacillus foliorum</name>
    <dbReference type="NCBI Taxonomy" id="2654974"/>
    <lineage>
        <taxon>Bacteria</taxon>
        <taxon>Bacillati</taxon>
        <taxon>Bacillota</taxon>
        <taxon>Bacilli</taxon>
        <taxon>Bacillales</taxon>
        <taxon>Paenibacillaceae</taxon>
        <taxon>Paenibacillus</taxon>
    </lineage>
</organism>
<dbReference type="InterPro" id="IPR029016">
    <property type="entry name" value="GAF-like_dom_sf"/>
</dbReference>
<evidence type="ECO:0000313" key="3">
    <source>
        <dbReference type="Proteomes" id="UP000641588"/>
    </source>
</evidence>
<feature type="domain" description="HD-GYP" evidence="1">
    <location>
        <begin position="200"/>
        <end position="397"/>
    </location>
</feature>
<dbReference type="Gene3D" id="1.10.3210.10">
    <property type="entry name" value="Hypothetical protein af1432"/>
    <property type="match status" value="1"/>
</dbReference>
<comment type="caution">
    <text evidence="2">The sequence shown here is derived from an EMBL/GenBank/DDBJ whole genome shotgun (WGS) entry which is preliminary data.</text>
</comment>
<dbReference type="InterPro" id="IPR003018">
    <property type="entry name" value="GAF"/>
</dbReference>
<gene>
    <name evidence="2" type="ORF">GC093_32835</name>
</gene>
<dbReference type="Pfam" id="PF13487">
    <property type="entry name" value="HD_5"/>
    <property type="match status" value="1"/>
</dbReference>
<dbReference type="PANTHER" id="PTHR45228">
    <property type="entry name" value="CYCLIC DI-GMP PHOSPHODIESTERASE TM_0186-RELATED"/>
    <property type="match status" value="1"/>
</dbReference>
<dbReference type="SUPFAM" id="SSF109604">
    <property type="entry name" value="HD-domain/PDEase-like"/>
    <property type="match status" value="1"/>
</dbReference>
<dbReference type="SUPFAM" id="SSF55781">
    <property type="entry name" value="GAF domain-like"/>
    <property type="match status" value="1"/>
</dbReference>
<reference evidence="2" key="1">
    <citation type="submission" date="2019-10" db="EMBL/GenBank/DDBJ databases">
        <title>Description of Paenibacillus glebae sp. nov.</title>
        <authorList>
            <person name="Carlier A."/>
            <person name="Qi S."/>
        </authorList>
    </citation>
    <scope>NUCLEOTIDE SEQUENCE</scope>
    <source>
        <strain evidence="2">LMG 31456</strain>
    </source>
</reference>
<dbReference type="Proteomes" id="UP000641588">
    <property type="component" value="Unassembled WGS sequence"/>
</dbReference>
<dbReference type="SMART" id="SM00471">
    <property type="entry name" value="HDc"/>
    <property type="match status" value="1"/>
</dbReference>
<sequence length="408" mass="46066">MEKGVTGEEIYVHEAHQLGIQKIKKDLLPEEMLRVIFEYAAKIANERRLDHLIMLMADMGREMVISDRCTVWLLDKQKDEVYSTVAHGVPPLRLPSNAGLVGHSIGTGLPIFIDDAYQNVEFKEVLERGAIAMDQKTGYRTKALMVIPFRNNEGEIMGAYQAVNKLTEHEQFSEKDLEHLSLAASYAGKSLESALLSNEIEETQKEIIFTMGEIGESRSKETGNHVKRVAEYSYILALGLGMSQEEAELLKIASPMHDIGKVAIPDAVLKKPGKLTEEEFDIMKSHTDIGYSLLKNSNRHILKTAAIVAHQHHEKWNGRGYPLGLSREEIHIYGRITAIADVFDALGSERVYKSAWELDRILNFFKEERGEHFDPKVVDVFMDQLPKILKIREDYSDVALGEQKSTSS</sequence>
<dbReference type="PANTHER" id="PTHR45228:SF9">
    <property type="entry name" value="3'3'-CGAMP-SPECIFIC PHOSPHODIESTERASE 2"/>
    <property type="match status" value="1"/>
</dbReference>
<dbReference type="SMART" id="SM00065">
    <property type="entry name" value="GAF"/>
    <property type="match status" value="1"/>
</dbReference>
<protein>
    <submittedName>
        <fullName evidence="2">HD domain-containing protein</fullName>
    </submittedName>
</protein>
<evidence type="ECO:0000259" key="1">
    <source>
        <dbReference type="PROSITE" id="PS51832"/>
    </source>
</evidence>
<dbReference type="Pfam" id="PF01590">
    <property type="entry name" value="GAF"/>
    <property type="match status" value="1"/>
</dbReference>
<dbReference type="InterPro" id="IPR052020">
    <property type="entry name" value="Cyclic_di-GMP/3'3'-cGAMP_PDE"/>
</dbReference>
<proteinExistence type="predicted"/>
<dbReference type="PROSITE" id="PS51832">
    <property type="entry name" value="HD_GYP"/>
    <property type="match status" value="1"/>
</dbReference>
<dbReference type="EMBL" id="WHOD01000128">
    <property type="protein sequence ID" value="NOU97978.1"/>
    <property type="molecule type" value="Genomic_DNA"/>
</dbReference>
<keyword evidence="3" id="KW-1185">Reference proteome</keyword>